<dbReference type="PANTHER" id="PTHR11671">
    <property type="entry name" value="V-TYPE ATP SYNTHASE SUBUNIT D"/>
    <property type="match status" value="1"/>
</dbReference>
<evidence type="ECO:0000313" key="6">
    <source>
        <dbReference type="Proteomes" id="UP000319732"/>
    </source>
</evidence>
<comment type="caution">
    <text evidence="5">The sequence shown here is derived from an EMBL/GenBank/DDBJ whole genome shotgun (WGS) entry which is preliminary data.</text>
</comment>
<dbReference type="AlphaFoldDB" id="A0A545SZ01"/>
<evidence type="ECO:0000256" key="1">
    <source>
        <dbReference type="ARBA" id="ARBA00005850"/>
    </source>
</evidence>
<dbReference type="NCBIfam" id="NF002565">
    <property type="entry name" value="PRK02195.1"/>
    <property type="match status" value="1"/>
</dbReference>
<dbReference type="RefSeq" id="WP_142929106.1">
    <property type="nucleotide sequence ID" value="NZ_ML660103.1"/>
</dbReference>
<dbReference type="Pfam" id="PF01813">
    <property type="entry name" value="ATP-synt_D"/>
    <property type="match status" value="1"/>
</dbReference>
<name>A0A545SZ01_9GAMM</name>
<evidence type="ECO:0000256" key="2">
    <source>
        <dbReference type="ARBA" id="ARBA00022448"/>
    </source>
</evidence>
<protein>
    <submittedName>
        <fullName evidence="5">V-type ATP synthase subunit D</fullName>
    </submittedName>
</protein>
<sequence>MAKLSLNKNVLNREKQQLQNLQHYLPALELKREQLMVQKKHTEQALQRLRGELADLQNQLARKLPMLERSAAALQGLVSVRAVHTGRENLLGLVLPVFTGVDIDTALYSYWDTPHWVETYLDFVRRAIEARLALAVLEERQQIISAALKTTTQRVNLFDKVLIPETRANIRTIRLFLDDQERAAVVRAKLAKRKTAALAGAEP</sequence>
<dbReference type="Gene3D" id="1.10.287.3240">
    <property type="match status" value="1"/>
</dbReference>
<feature type="coiled-coil region" evidence="4">
    <location>
        <begin position="1"/>
        <end position="59"/>
    </location>
</feature>
<keyword evidence="6" id="KW-1185">Reference proteome</keyword>
<evidence type="ECO:0000256" key="4">
    <source>
        <dbReference type="SAM" id="Coils"/>
    </source>
</evidence>
<dbReference type="NCBIfam" id="TIGR00309">
    <property type="entry name" value="V_ATPase_subD"/>
    <property type="match status" value="1"/>
</dbReference>
<proteinExistence type="inferred from homology"/>
<dbReference type="OrthoDB" id="5637912at2"/>
<comment type="similarity">
    <text evidence="1">Belongs to the V-ATPase D subunit family.</text>
</comment>
<keyword evidence="3" id="KW-0406">Ion transport</keyword>
<reference evidence="5 6" key="1">
    <citation type="submission" date="2019-06" db="EMBL/GenBank/DDBJ databases">
        <title>Whole genome sequence for Cellvibrionaceae sp. R142.</title>
        <authorList>
            <person name="Wang G."/>
        </authorList>
    </citation>
    <scope>NUCLEOTIDE SEQUENCE [LARGE SCALE GENOMIC DNA]</scope>
    <source>
        <strain evidence="5 6">R142</strain>
    </source>
</reference>
<keyword evidence="4" id="KW-0175">Coiled coil</keyword>
<evidence type="ECO:0000313" key="5">
    <source>
        <dbReference type="EMBL" id="TQV70202.1"/>
    </source>
</evidence>
<dbReference type="Proteomes" id="UP000319732">
    <property type="component" value="Unassembled WGS sequence"/>
</dbReference>
<dbReference type="GO" id="GO:0046961">
    <property type="term" value="F:proton-transporting ATPase activity, rotational mechanism"/>
    <property type="evidence" value="ECO:0007669"/>
    <property type="project" value="InterPro"/>
</dbReference>
<evidence type="ECO:0000256" key="3">
    <source>
        <dbReference type="ARBA" id="ARBA00023065"/>
    </source>
</evidence>
<dbReference type="EMBL" id="VHSG01000025">
    <property type="protein sequence ID" value="TQV70202.1"/>
    <property type="molecule type" value="Genomic_DNA"/>
</dbReference>
<accession>A0A545SZ01</accession>
<keyword evidence="2" id="KW-0813">Transport</keyword>
<organism evidence="5 6">
    <name type="scientific">Exilibacterium tricleocarpae</name>
    <dbReference type="NCBI Taxonomy" id="2591008"/>
    <lineage>
        <taxon>Bacteria</taxon>
        <taxon>Pseudomonadati</taxon>
        <taxon>Pseudomonadota</taxon>
        <taxon>Gammaproteobacteria</taxon>
        <taxon>Cellvibrionales</taxon>
        <taxon>Cellvibrionaceae</taxon>
        <taxon>Exilibacterium</taxon>
    </lineage>
</organism>
<gene>
    <name evidence="5" type="ORF">FKG94_22055</name>
</gene>
<dbReference type="InterPro" id="IPR002699">
    <property type="entry name" value="V_ATPase_D"/>
</dbReference>